<evidence type="ECO:0000256" key="3">
    <source>
        <dbReference type="ARBA" id="ARBA00022679"/>
    </source>
</evidence>
<dbReference type="InterPro" id="IPR015422">
    <property type="entry name" value="PyrdxlP-dep_Trfase_small"/>
</dbReference>
<dbReference type="GO" id="GO:0016740">
    <property type="term" value="F:transferase activity"/>
    <property type="evidence" value="ECO:0007669"/>
    <property type="project" value="UniProtKB-KW"/>
</dbReference>
<dbReference type="InterPro" id="IPR050087">
    <property type="entry name" value="AON_synthase_class-II"/>
</dbReference>
<dbReference type="PROSITE" id="PS00599">
    <property type="entry name" value="AA_TRANSFER_CLASS_2"/>
    <property type="match status" value="1"/>
</dbReference>
<gene>
    <name evidence="8" type="ORF">BO72DRAFT_395080</name>
</gene>
<feature type="compositionally biased region" description="Low complexity" evidence="6">
    <location>
        <begin position="21"/>
        <end position="34"/>
    </location>
</feature>
<evidence type="ECO:0000256" key="2">
    <source>
        <dbReference type="ARBA" id="ARBA00010008"/>
    </source>
</evidence>
<dbReference type="SUPFAM" id="SSF53383">
    <property type="entry name" value="PLP-dependent transferases"/>
    <property type="match status" value="1"/>
</dbReference>
<feature type="compositionally biased region" description="Pro residues" evidence="6">
    <location>
        <begin position="1"/>
        <end position="20"/>
    </location>
</feature>
<dbReference type="GeneID" id="63859319"/>
<dbReference type="GO" id="GO:0009102">
    <property type="term" value="P:biotin biosynthetic process"/>
    <property type="evidence" value="ECO:0007669"/>
    <property type="project" value="TreeGrafter"/>
</dbReference>
<evidence type="ECO:0000259" key="7">
    <source>
        <dbReference type="Pfam" id="PF00155"/>
    </source>
</evidence>
<keyword evidence="4 5" id="KW-0663">Pyridoxal phosphate</keyword>
<evidence type="ECO:0000313" key="8">
    <source>
        <dbReference type="EMBL" id="RAK82079.1"/>
    </source>
</evidence>
<sequence>MPPSTSPSSSPLPSPSPSHTPTPKATPKSTPQPSLRQTLRQTLHQRARNNTLRKLTLPAPNATDFSSNDFLSLSTNPLYRRRYLHHLTTLPPSHPLASGGSRLLDGNSAYTEALESQLARFHNSDSALLFNSGFDANWGVLSTLPQPNDLILYDEAIHASAHEGMRRSRASQALAFRHSSPQSLHAVLSAQIQLDPTLGDGSRNVFVVVESVYSMDGDVAPLAEFVAVVDALLPHGNGYWVVDEAHATGVCGPKGAGVVQGLGLEGRMYVRVHTFGKALGCHGAVVLCDPDTREYLINYARSLIYTTALGFPFLAAIRTAYEMLEGGETVELQETLHQRIRYLRERLTAIQPVDATLFTLDHHPGSPIFSLRCALPRRLAATCQARGYVVRAILPPTVPAGQERVRVCLHAGNTEDEIDGLVETIVEWLEEAQGEEQMQVAKVARL</sequence>
<proteinExistence type="inferred from homology"/>
<feature type="domain" description="Aminotransferase class I/classII large" evidence="7">
    <location>
        <begin position="64"/>
        <end position="425"/>
    </location>
</feature>
<dbReference type="OrthoDB" id="2382073at2759"/>
<dbReference type="EMBL" id="KZ824623">
    <property type="protein sequence ID" value="RAK82079.1"/>
    <property type="molecule type" value="Genomic_DNA"/>
</dbReference>
<keyword evidence="9" id="KW-1185">Reference proteome</keyword>
<comment type="cofactor">
    <cofactor evidence="1 5">
        <name>pyridoxal 5'-phosphate</name>
        <dbReference type="ChEBI" id="CHEBI:597326"/>
    </cofactor>
</comment>
<evidence type="ECO:0000256" key="4">
    <source>
        <dbReference type="ARBA" id="ARBA00022898"/>
    </source>
</evidence>
<dbReference type="GO" id="GO:0030170">
    <property type="term" value="F:pyridoxal phosphate binding"/>
    <property type="evidence" value="ECO:0007669"/>
    <property type="project" value="InterPro"/>
</dbReference>
<dbReference type="InterPro" id="IPR001917">
    <property type="entry name" value="Aminotrans_II_pyridoxalP_BS"/>
</dbReference>
<dbReference type="Gene3D" id="3.40.640.10">
    <property type="entry name" value="Type I PLP-dependent aspartate aminotransferase-like (Major domain)"/>
    <property type="match status" value="1"/>
</dbReference>
<dbReference type="PANTHER" id="PTHR13693">
    <property type="entry name" value="CLASS II AMINOTRANSFERASE/8-AMINO-7-OXONONANOATE SYNTHASE"/>
    <property type="match status" value="1"/>
</dbReference>
<dbReference type="InterPro" id="IPR015421">
    <property type="entry name" value="PyrdxlP-dep_Trfase_major"/>
</dbReference>
<protein>
    <submittedName>
        <fullName evidence="8">PLP-dependent transferase</fullName>
    </submittedName>
</protein>
<dbReference type="InterPro" id="IPR004839">
    <property type="entry name" value="Aminotransferase_I/II_large"/>
</dbReference>
<dbReference type="Pfam" id="PF00155">
    <property type="entry name" value="Aminotran_1_2"/>
    <property type="match status" value="1"/>
</dbReference>
<feature type="region of interest" description="Disordered" evidence="6">
    <location>
        <begin position="1"/>
        <end position="34"/>
    </location>
</feature>
<dbReference type="PANTHER" id="PTHR13693:SF77">
    <property type="entry name" value="8-AMINO-7-OXONONANOATE SYNTHASE"/>
    <property type="match status" value="1"/>
</dbReference>
<dbReference type="AlphaFoldDB" id="A0A8G1S068"/>
<dbReference type="Proteomes" id="UP000249789">
    <property type="component" value="Unassembled WGS sequence"/>
</dbReference>
<evidence type="ECO:0000256" key="5">
    <source>
        <dbReference type="RuleBase" id="RU003693"/>
    </source>
</evidence>
<evidence type="ECO:0000256" key="6">
    <source>
        <dbReference type="SAM" id="MobiDB-lite"/>
    </source>
</evidence>
<reference evidence="8 9" key="1">
    <citation type="submission" date="2018-02" db="EMBL/GenBank/DDBJ databases">
        <title>The genomes of Aspergillus section Nigri reveals drivers in fungal speciation.</title>
        <authorList>
            <consortium name="DOE Joint Genome Institute"/>
            <person name="Vesth T.C."/>
            <person name="Nybo J."/>
            <person name="Theobald S."/>
            <person name="Brandl J."/>
            <person name="Frisvad J.C."/>
            <person name="Nielsen K.F."/>
            <person name="Lyhne E.K."/>
            <person name="Kogle M.E."/>
            <person name="Kuo A."/>
            <person name="Riley R."/>
            <person name="Clum A."/>
            <person name="Nolan M."/>
            <person name="Lipzen A."/>
            <person name="Salamov A."/>
            <person name="Henrissat B."/>
            <person name="Wiebenga A."/>
            <person name="De vries R.P."/>
            <person name="Grigoriev I.V."/>
            <person name="Mortensen U.H."/>
            <person name="Andersen M.R."/>
            <person name="Baker S.E."/>
        </authorList>
    </citation>
    <scope>NUCLEOTIDE SEQUENCE [LARGE SCALE GENOMIC DNA]</scope>
    <source>
        <strain evidence="8 9">CBS 313.89</strain>
    </source>
</reference>
<dbReference type="RefSeq" id="XP_040806089.1">
    <property type="nucleotide sequence ID" value="XM_040941986.1"/>
</dbReference>
<evidence type="ECO:0000313" key="9">
    <source>
        <dbReference type="Proteomes" id="UP000249789"/>
    </source>
</evidence>
<keyword evidence="3 8" id="KW-0808">Transferase</keyword>
<accession>A0A8G1S068</accession>
<name>A0A8G1S068_9EURO</name>
<dbReference type="VEuPathDB" id="FungiDB:BO72DRAFT_395080"/>
<evidence type="ECO:0000256" key="1">
    <source>
        <dbReference type="ARBA" id="ARBA00001933"/>
    </source>
</evidence>
<dbReference type="InterPro" id="IPR015424">
    <property type="entry name" value="PyrdxlP-dep_Trfase"/>
</dbReference>
<comment type="similarity">
    <text evidence="2">Belongs to the class-II pyridoxal-phosphate-dependent aminotransferase family. BioF subfamily.</text>
</comment>
<dbReference type="Gene3D" id="3.90.1150.10">
    <property type="entry name" value="Aspartate Aminotransferase, domain 1"/>
    <property type="match status" value="1"/>
</dbReference>
<organism evidence="8 9">
    <name type="scientific">Aspergillus fijiensis CBS 313.89</name>
    <dbReference type="NCBI Taxonomy" id="1448319"/>
    <lineage>
        <taxon>Eukaryota</taxon>
        <taxon>Fungi</taxon>
        <taxon>Dikarya</taxon>
        <taxon>Ascomycota</taxon>
        <taxon>Pezizomycotina</taxon>
        <taxon>Eurotiomycetes</taxon>
        <taxon>Eurotiomycetidae</taxon>
        <taxon>Eurotiales</taxon>
        <taxon>Aspergillaceae</taxon>
        <taxon>Aspergillus</taxon>
    </lineage>
</organism>